<feature type="transmembrane region" description="Helical" evidence="1">
    <location>
        <begin position="20"/>
        <end position="42"/>
    </location>
</feature>
<proteinExistence type="predicted"/>
<feature type="transmembrane region" description="Helical" evidence="1">
    <location>
        <begin position="48"/>
        <end position="69"/>
    </location>
</feature>
<dbReference type="InterPro" id="IPR032820">
    <property type="entry name" value="ATPase_put"/>
</dbReference>
<organism evidence="2">
    <name type="scientific">hydrothermal vent metagenome</name>
    <dbReference type="NCBI Taxonomy" id="652676"/>
    <lineage>
        <taxon>unclassified sequences</taxon>
        <taxon>metagenomes</taxon>
        <taxon>ecological metagenomes</taxon>
    </lineage>
</organism>
<accession>A0A3B0WB02</accession>
<keyword evidence="1" id="KW-0472">Membrane</keyword>
<gene>
    <name evidence="2" type="ORF">MNBD_GAMMA04-865</name>
</gene>
<dbReference type="AlphaFoldDB" id="A0A3B0WB02"/>
<keyword evidence="1" id="KW-0812">Transmembrane</keyword>
<name>A0A3B0WB02_9ZZZZ</name>
<reference evidence="2" key="1">
    <citation type="submission" date="2018-06" db="EMBL/GenBank/DDBJ databases">
        <authorList>
            <person name="Zhirakovskaya E."/>
        </authorList>
    </citation>
    <scope>NUCLEOTIDE SEQUENCE</scope>
</reference>
<dbReference type="EMBL" id="UOFB01000353">
    <property type="protein sequence ID" value="VAW49473.1"/>
    <property type="molecule type" value="Genomic_DNA"/>
</dbReference>
<sequence>MTKLNQKNSRHDHTIAPGPIANYVLIGAGSMFTATVIAGFIVGYALDYVFGTMPIFFLACGVLGFIGGAQKVRLLTKKMDQQATQKTKDE</sequence>
<dbReference type="Pfam" id="PF09527">
    <property type="entry name" value="ATPase_gene1"/>
    <property type="match status" value="1"/>
</dbReference>
<evidence type="ECO:0000256" key="1">
    <source>
        <dbReference type="SAM" id="Phobius"/>
    </source>
</evidence>
<evidence type="ECO:0008006" key="3">
    <source>
        <dbReference type="Google" id="ProtNLM"/>
    </source>
</evidence>
<keyword evidence="1" id="KW-1133">Transmembrane helix</keyword>
<evidence type="ECO:0000313" key="2">
    <source>
        <dbReference type="EMBL" id="VAW49473.1"/>
    </source>
</evidence>
<protein>
    <recommendedName>
        <fullName evidence="3">ATP synthase protein I</fullName>
    </recommendedName>
</protein>